<dbReference type="SUPFAM" id="SSF103473">
    <property type="entry name" value="MFS general substrate transporter"/>
    <property type="match status" value="1"/>
</dbReference>
<dbReference type="EMBL" id="BMWY01000001">
    <property type="protein sequence ID" value="GGZ44044.1"/>
    <property type="molecule type" value="Genomic_DNA"/>
</dbReference>
<evidence type="ECO:0000313" key="2">
    <source>
        <dbReference type="EMBL" id="GGZ44044.1"/>
    </source>
</evidence>
<comment type="caution">
    <text evidence="2">The sequence shown here is derived from an EMBL/GenBank/DDBJ whole genome shotgun (WGS) entry which is preliminary data.</text>
</comment>
<feature type="transmembrane region" description="Helical" evidence="1">
    <location>
        <begin position="7"/>
        <end position="29"/>
    </location>
</feature>
<gene>
    <name evidence="2" type="ORF">GCM10008088_01280</name>
</gene>
<accession>A0ABQ3BGU2</accession>
<keyword evidence="1" id="KW-1133">Transmembrane helix</keyword>
<keyword evidence="1" id="KW-0472">Membrane</keyword>
<dbReference type="Gene3D" id="1.20.1720.10">
    <property type="entry name" value="Multidrug resistance protein D"/>
    <property type="match status" value="1"/>
</dbReference>
<feature type="transmembrane region" description="Helical" evidence="1">
    <location>
        <begin position="157"/>
        <end position="177"/>
    </location>
</feature>
<proteinExistence type="predicted"/>
<protein>
    <recommendedName>
        <fullName evidence="4">Sulfonamide resistance protein</fullName>
    </recommendedName>
</protein>
<feature type="transmembrane region" description="Helical" evidence="1">
    <location>
        <begin position="35"/>
        <end position="53"/>
    </location>
</feature>
<evidence type="ECO:0000313" key="3">
    <source>
        <dbReference type="Proteomes" id="UP000615593"/>
    </source>
</evidence>
<organism evidence="2 3">
    <name type="scientific">Mesonia mobilis</name>
    <dbReference type="NCBI Taxonomy" id="369791"/>
    <lineage>
        <taxon>Bacteria</taxon>
        <taxon>Pseudomonadati</taxon>
        <taxon>Bacteroidota</taxon>
        <taxon>Flavobacteriia</taxon>
        <taxon>Flavobacteriales</taxon>
        <taxon>Flavobacteriaceae</taxon>
        <taxon>Mesonia</taxon>
    </lineage>
</organism>
<sequence length="186" mass="20039">MLYTLCVTFFYIGVYAFVTGSPAVYITYFNIEPEYYGWLFAINILGLMGFSIANRIWVRKYSLDNLLKIATSVAMLAGIALALLVKFEIGGIYAMIGTVFFFISMNGIIAACTNAAALDKAPEMLGAAAALLRAFQYGSGVFSSVLLVLFGEDNGSPITIAYIMAFFATASAAVIFARSNLKGSKV</sequence>
<dbReference type="RefSeq" id="WP_189394859.1">
    <property type="nucleotide sequence ID" value="NZ_BMWY01000001.1"/>
</dbReference>
<evidence type="ECO:0008006" key="4">
    <source>
        <dbReference type="Google" id="ProtNLM"/>
    </source>
</evidence>
<keyword evidence="1" id="KW-0812">Transmembrane</keyword>
<dbReference type="Proteomes" id="UP000615593">
    <property type="component" value="Unassembled WGS sequence"/>
</dbReference>
<keyword evidence="3" id="KW-1185">Reference proteome</keyword>
<evidence type="ECO:0000256" key="1">
    <source>
        <dbReference type="SAM" id="Phobius"/>
    </source>
</evidence>
<name>A0ABQ3BGU2_9FLAO</name>
<feature type="transmembrane region" description="Helical" evidence="1">
    <location>
        <begin position="65"/>
        <end position="85"/>
    </location>
</feature>
<dbReference type="GeneID" id="94367769"/>
<feature type="transmembrane region" description="Helical" evidence="1">
    <location>
        <begin position="130"/>
        <end position="151"/>
    </location>
</feature>
<feature type="transmembrane region" description="Helical" evidence="1">
    <location>
        <begin position="91"/>
        <end position="118"/>
    </location>
</feature>
<reference evidence="3" key="1">
    <citation type="journal article" date="2019" name="Int. J. Syst. Evol. Microbiol.">
        <title>The Global Catalogue of Microorganisms (GCM) 10K type strain sequencing project: providing services to taxonomists for standard genome sequencing and annotation.</title>
        <authorList>
            <consortium name="The Broad Institute Genomics Platform"/>
            <consortium name="The Broad Institute Genome Sequencing Center for Infectious Disease"/>
            <person name="Wu L."/>
            <person name="Ma J."/>
        </authorList>
    </citation>
    <scope>NUCLEOTIDE SEQUENCE [LARGE SCALE GENOMIC DNA]</scope>
    <source>
        <strain evidence="3">KCTC 12708</strain>
    </source>
</reference>
<dbReference type="InterPro" id="IPR036259">
    <property type="entry name" value="MFS_trans_sf"/>
</dbReference>